<dbReference type="PROSITE" id="PS51672">
    <property type="entry name" value="ACT_LIKE"/>
    <property type="match status" value="1"/>
</dbReference>
<comment type="catalytic activity">
    <reaction evidence="1 12">
        <text>L-threonine = 2-oxobutanoate + NH4(+)</text>
        <dbReference type="Rhea" id="RHEA:22108"/>
        <dbReference type="ChEBI" id="CHEBI:16763"/>
        <dbReference type="ChEBI" id="CHEBI:28938"/>
        <dbReference type="ChEBI" id="CHEBI:57926"/>
        <dbReference type="EC" id="4.3.1.19"/>
    </reaction>
</comment>
<dbReference type="InterPro" id="IPR050147">
    <property type="entry name" value="Ser/Thr_Dehydratase"/>
</dbReference>
<keyword evidence="9 12" id="KW-0456">Lyase</keyword>
<dbReference type="Pfam" id="PF00585">
    <property type="entry name" value="Thr_dehydrat_C"/>
    <property type="match status" value="1"/>
</dbReference>
<evidence type="ECO:0000256" key="12">
    <source>
        <dbReference type="RuleBase" id="RU362012"/>
    </source>
</evidence>
<evidence type="ECO:0000256" key="9">
    <source>
        <dbReference type="ARBA" id="ARBA00023239"/>
    </source>
</evidence>
<gene>
    <name evidence="12 14" type="primary">ilvA</name>
    <name evidence="14" type="ORF">ACFSQS_05800</name>
</gene>
<evidence type="ECO:0000256" key="8">
    <source>
        <dbReference type="ARBA" id="ARBA00022898"/>
    </source>
</evidence>
<evidence type="ECO:0000256" key="4">
    <source>
        <dbReference type="ARBA" id="ARBA00010869"/>
    </source>
</evidence>
<evidence type="ECO:0000256" key="3">
    <source>
        <dbReference type="ARBA" id="ARBA00004810"/>
    </source>
</evidence>
<dbReference type="InterPro" id="IPR011820">
    <property type="entry name" value="IlvA"/>
</dbReference>
<dbReference type="GO" id="GO:0004794">
    <property type="term" value="F:threonine deaminase activity"/>
    <property type="evidence" value="ECO:0007669"/>
    <property type="project" value="UniProtKB-EC"/>
</dbReference>
<evidence type="ECO:0000256" key="5">
    <source>
        <dbReference type="ARBA" id="ARBA00011881"/>
    </source>
</evidence>
<keyword evidence="15" id="KW-1185">Reference proteome</keyword>
<evidence type="ECO:0000256" key="7">
    <source>
        <dbReference type="ARBA" id="ARBA00022624"/>
    </source>
</evidence>
<dbReference type="CDD" id="cd01562">
    <property type="entry name" value="Thr-dehyd"/>
    <property type="match status" value="1"/>
</dbReference>
<dbReference type="InterPro" id="IPR001926">
    <property type="entry name" value="TrpB-like_PALP"/>
</dbReference>
<dbReference type="PANTHER" id="PTHR48078">
    <property type="entry name" value="THREONINE DEHYDRATASE, MITOCHONDRIAL-RELATED"/>
    <property type="match status" value="1"/>
</dbReference>
<proteinExistence type="inferred from homology"/>
<comment type="similarity">
    <text evidence="4 12">Belongs to the serine/threonine dehydratase family.</text>
</comment>
<dbReference type="Gene3D" id="3.40.50.1100">
    <property type="match status" value="2"/>
</dbReference>
<evidence type="ECO:0000256" key="2">
    <source>
        <dbReference type="ARBA" id="ARBA00001933"/>
    </source>
</evidence>
<reference evidence="15" key="1">
    <citation type="journal article" date="2019" name="Int. J. Syst. Evol. Microbiol.">
        <title>The Global Catalogue of Microorganisms (GCM) 10K type strain sequencing project: providing services to taxonomists for standard genome sequencing and annotation.</title>
        <authorList>
            <consortium name="The Broad Institute Genomics Platform"/>
            <consortium name="The Broad Institute Genome Sequencing Center for Infectious Disease"/>
            <person name="Wu L."/>
            <person name="Ma J."/>
        </authorList>
    </citation>
    <scope>NUCLEOTIDE SEQUENCE [LARGE SCALE GENOMIC DNA]</scope>
    <source>
        <strain evidence="15">KCTC 42903</strain>
    </source>
</reference>
<dbReference type="PROSITE" id="PS00165">
    <property type="entry name" value="DEHYDRATASE_SER_THR"/>
    <property type="match status" value="1"/>
</dbReference>
<dbReference type="InterPro" id="IPR001721">
    <property type="entry name" value="TD_ACT-like"/>
</dbReference>
<dbReference type="Proteomes" id="UP001597441">
    <property type="component" value="Unassembled WGS sequence"/>
</dbReference>
<dbReference type="SUPFAM" id="SSF53686">
    <property type="entry name" value="Tryptophan synthase beta subunit-like PLP-dependent enzymes"/>
    <property type="match status" value="1"/>
</dbReference>
<dbReference type="Pfam" id="PF00291">
    <property type="entry name" value="PALP"/>
    <property type="match status" value="1"/>
</dbReference>
<keyword evidence="10 12" id="KW-0100">Branched-chain amino acid biosynthesis</keyword>
<dbReference type="NCBIfam" id="NF006390">
    <property type="entry name" value="PRK08639.1"/>
    <property type="match status" value="1"/>
</dbReference>
<dbReference type="InterPro" id="IPR036052">
    <property type="entry name" value="TrpB-like_PALP_sf"/>
</dbReference>
<comment type="caution">
    <text evidence="14">The sequence shown here is derived from an EMBL/GenBank/DDBJ whole genome shotgun (WGS) entry which is preliminary data.</text>
</comment>
<sequence>MNQEKTTYFPSISDIKKAADTIKNVSAVTPLSLSFRYSEAYQAEVYFKREDLQQVRSYKIRGAYNKISSLSKEEAKNGVVCASAGNHAQGVALSCKLLKIKGVIFMPAPTPNQKVEQVKMFGGDYVSIVLEGDTFDDAYHLAKTECEQLNKTFIHPFNDKKVIEGQATIALEILEQATKPIDYVFVAVGGGGLAAGLSTVFKQLSPQTKIIGVEPEGAPSMSTSIDNNKIITLGNIEKFIDGAAVKRVGDLNFAICKQNLDDMICIPEGKVCQTILDLYNKDAIVVEPAGALSISALDYYTNKIKNKNVVCIVSGSNNDITRTSEIKERALLYTNLKHYFIIKFPQRAGALKEFVVDILGEGDNITYFQYAKKTNRENGYAVVGIELKASTDLQPLIDKMKQHNFYGDYLNNKPDLFQFLV</sequence>
<dbReference type="InterPro" id="IPR000634">
    <property type="entry name" value="Ser/Thr_deHydtase_PyrdxlP-BS"/>
</dbReference>
<dbReference type="EMBL" id="JBHULK010000002">
    <property type="protein sequence ID" value="MFD2534613.1"/>
    <property type="molecule type" value="Genomic_DNA"/>
</dbReference>
<feature type="domain" description="ACT-like" evidence="13">
    <location>
        <begin position="338"/>
        <end position="412"/>
    </location>
</feature>
<comment type="subunit">
    <text evidence="5 12">Homotetramer.</text>
</comment>
<evidence type="ECO:0000256" key="1">
    <source>
        <dbReference type="ARBA" id="ARBA00001274"/>
    </source>
</evidence>
<protein>
    <recommendedName>
        <fullName evidence="12">L-threonine dehydratase</fullName>
        <ecNumber evidence="12">4.3.1.19</ecNumber>
    </recommendedName>
    <alternativeName>
        <fullName evidence="12">Threonine deaminase</fullName>
    </alternativeName>
</protein>
<comment type="function">
    <text evidence="11 12">Catalyzes the anaerobic formation of alpha-ketobutyrate and ammonia from threonine in a two-step reaction. The first step involved a dehydration of threonine and a production of enamine intermediates (aminocrotonate), which tautomerizes to its imine form (iminobutyrate). Both intermediates are unstable and short-lived. The second step is the nonenzymatic hydrolysis of the enamine/imine intermediates to form 2-ketobutyrate and free ammonia. In the low water environment of the cell, the second step is accelerated by RidA.</text>
</comment>
<dbReference type="NCBIfam" id="TIGR02079">
    <property type="entry name" value="THD1"/>
    <property type="match status" value="1"/>
</dbReference>
<dbReference type="EC" id="4.3.1.19" evidence="12"/>
<organism evidence="14 15">
    <name type="scientific">Gelatiniphilus marinus</name>
    <dbReference type="NCBI Taxonomy" id="1759464"/>
    <lineage>
        <taxon>Bacteria</taxon>
        <taxon>Pseudomonadati</taxon>
        <taxon>Bacteroidota</taxon>
        <taxon>Flavobacteriia</taxon>
        <taxon>Flavobacteriales</taxon>
        <taxon>Flavobacteriaceae</taxon>
        <taxon>Gelatiniphilus</taxon>
    </lineage>
</organism>
<name>A0ABW5JSU5_9FLAO</name>
<evidence type="ECO:0000256" key="10">
    <source>
        <dbReference type="ARBA" id="ARBA00023304"/>
    </source>
</evidence>
<comment type="pathway">
    <text evidence="3 12">Amino-acid biosynthesis; L-isoleucine biosynthesis; 2-oxobutanoate from L-threonine: step 1/1.</text>
</comment>
<comment type="cofactor">
    <cofactor evidence="2 12">
        <name>pyridoxal 5'-phosphate</name>
        <dbReference type="ChEBI" id="CHEBI:597326"/>
    </cofactor>
</comment>
<keyword evidence="7 12" id="KW-0412">Isoleucine biosynthesis</keyword>
<keyword evidence="8 12" id="KW-0663">Pyridoxal phosphate</keyword>
<keyword evidence="6 12" id="KW-0028">Amino-acid biosynthesis</keyword>
<dbReference type="RefSeq" id="WP_388015520.1">
    <property type="nucleotide sequence ID" value="NZ_JBHUDT010000002.1"/>
</dbReference>
<evidence type="ECO:0000313" key="14">
    <source>
        <dbReference type="EMBL" id="MFD2534613.1"/>
    </source>
</evidence>
<accession>A0ABW5JSU5</accession>
<evidence type="ECO:0000313" key="15">
    <source>
        <dbReference type="Proteomes" id="UP001597441"/>
    </source>
</evidence>
<dbReference type="PANTHER" id="PTHR48078:SF11">
    <property type="entry name" value="THREONINE DEHYDRATASE, MITOCHONDRIAL"/>
    <property type="match status" value="1"/>
</dbReference>
<evidence type="ECO:0000259" key="13">
    <source>
        <dbReference type="PROSITE" id="PS51672"/>
    </source>
</evidence>
<evidence type="ECO:0000256" key="6">
    <source>
        <dbReference type="ARBA" id="ARBA00022605"/>
    </source>
</evidence>
<evidence type="ECO:0000256" key="11">
    <source>
        <dbReference type="ARBA" id="ARBA00025527"/>
    </source>
</evidence>